<evidence type="ECO:0000256" key="1">
    <source>
        <dbReference type="ARBA" id="ARBA00004477"/>
    </source>
</evidence>
<dbReference type="EMBL" id="CP001854">
    <property type="protein sequence ID" value="ADB54297.1"/>
    <property type="molecule type" value="Genomic_DNA"/>
</dbReference>
<proteinExistence type="predicted"/>
<dbReference type="UniPathway" id="UPA00196"/>
<feature type="transmembrane region" description="Helical" evidence="10">
    <location>
        <begin position="289"/>
        <end position="306"/>
    </location>
</feature>
<reference evidence="12" key="2">
    <citation type="submission" date="2010-01" db="EMBL/GenBank/DDBJ databases">
        <title>The complete genome of Conexibacter woesei DSM 14684.</title>
        <authorList>
            <consortium name="US DOE Joint Genome Institute (JGI-PGF)"/>
            <person name="Lucas S."/>
            <person name="Copeland A."/>
            <person name="Lapidus A."/>
            <person name="Glavina del Rio T."/>
            <person name="Dalin E."/>
            <person name="Tice H."/>
            <person name="Bruce D."/>
            <person name="Goodwin L."/>
            <person name="Pitluck S."/>
            <person name="Kyrpides N."/>
            <person name="Mavromatis K."/>
            <person name="Ivanova N."/>
            <person name="Mikhailova N."/>
            <person name="Chertkov O."/>
            <person name="Brettin T."/>
            <person name="Detter J.C."/>
            <person name="Han C."/>
            <person name="Larimer F."/>
            <person name="Land M."/>
            <person name="Hauser L."/>
            <person name="Markowitz V."/>
            <person name="Cheng J.-F."/>
            <person name="Hugenholtz P."/>
            <person name="Woyke T."/>
            <person name="Wu D."/>
            <person name="Pukall R."/>
            <person name="Steenblock K."/>
            <person name="Schneider S."/>
            <person name="Klenk H.-P."/>
            <person name="Eisen J.A."/>
        </authorList>
    </citation>
    <scope>NUCLEOTIDE SEQUENCE [LARGE SCALE GENOMIC DNA]</scope>
    <source>
        <strain evidence="12">DSM 14684 / CIP 108061 / JCM 11494 / NBRC 100937 / ID131577</strain>
    </source>
</reference>
<evidence type="ECO:0000256" key="9">
    <source>
        <dbReference type="ARBA" id="ARBA00023136"/>
    </source>
</evidence>
<dbReference type="GO" id="GO:0016020">
    <property type="term" value="C:membrane"/>
    <property type="evidence" value="ECO:0007669"/>
    <property type="project" value="GOC"/>
</dbReference>
<feature type="transmembrane region" description="Helical" evidence="10">
    <location>
        <begin position="110"/>
        <end position="131"/>
    </location>
</feature>
<sequence length="388" mass="41805">MLWLGQAPGAETFDPTGVTRPFSRFADLLLAPAARWDAVWYLSIADDGYSSAADHAKAAFYPLYPLLAKVVGWLFGSALLGGLVVSLACFFGALVLLHKLARIELGERDARTTILLVAFFPSAFFFSAVYAESLFLLLSVGTLLAARQGRWAAAGAVGALAALTRNSGVILLLPVLLLFLYGPRADREAAGGGPWWKPRYAITPQILWLALIPLGLVAFLVYIGIVLGDPFAPFSAQELWGRHLVPLGGIWDGARAAWLGLRQIVHGESTPVYFGEAGGDPFSVAGQNLMLFGFLVFALVALVGALRRLPLAYGAYALVALVTTLSYPVDAQPLMSLPRFVLVLFPLQMWLARWLGERGDRGSERAIAISAVLLGLMTAQFARWGFVA</sequence>
<evidence type="ECO:0000256" key="2">
    <source>
        <dbReference type="ARBA" id="ARBA00004687"/>
    </source>
</evidence>
<dbReference type="AlphaFoldDB" id="D3F3S2"/>
<reference evidence="11 12" key="1">
    <citation type="journal article" date="2010" name="Stand. Genomic Sci.">
        <title>Complete genome sequence of Conexibacter woesei type strain (ID131577).</title>
        <authorList>
            <person name="Pukall R."/>
            <person name="Lapidus A."/>
            <person name="Glavina Del Rio T."/>
            <person name="Copeland A."/>
            <person name="Tice H."/>
            <person name="Cheng J.-F."/>
            <person name="Lucas S."/>
            <person name="Chen F."/>
            <person name="Nolan M."/>
            <person name="Bruce D."/>
            <person name="Goodwin L."/>
            <person name="Pitluck S."/>
            <person name="Mavromatis K."/>
            <person name="Ivanova N."/>
            <person name="Ovchinnikova G."/>
            <person name="Pati A."/>
            <person name="Chen A."/>
            <person name="Palaniappan K."/>
            <person name="Land M."/>
            <person name="Hauser L."/>
            <person name="Chang Y.-J."/>
            <person name="Jeffries C.D."/>
            <person name="Chain P."/>
            <person name="Meincke L."/>
            <person name="Sims D."/>
            <person name="Brettin T."/>
            <person name="Detter J.C."/>
            <person name="Rohde M."/>
            <person name="Goeker M."/>
            <person name="Bristow J."/>
            <person name="Eisen J.A."/>
            <person name="Markowitz V."/>
            <person name="Kyrpides N.C."/>
            <person name="Klenk H.-P."/>
            <person name="Hugenholtz P."/>
        </authorList>
    </citation>
    <scope>NUCLEOTIDE SEQUENCE [LARGE SCALE GENOMIC DNA]</scope>
    <source>
        <strain evidence="12">DSM 14684 / CIP 108061 / JCM 11494 / NBRC 100937 / ID131577</strain>
    </source>
</reference>
<keyword evidence="5" id="KW-0808">Transferase</keyword>
<evidence type="ECO:0000256" key="5">
    <source>
        <dbReference type="ARBA" id="ARBA00022679"/>
    </source>
</evidence>
<dbReference type="GO" id="GO:0006506">
    <property type="term" value="P:GPI anchor biosynthetic process"/>
    <property type="evidence" value="ECO:0007669"/>
    <property type="project" value="UniProtKB-UniPathway"/>
</dbReference>
<evidence type="ECO:0000256" key="6">
    <source>
        <dbReference type="ARBA" id="ARBA00022692"/>
    </source>
</evidence>
<keyword evidence="12" id="KW-1185">Reference proteome</keyword>
<feature type="transmembrane region" description="Helical" evidence="10">
    <location>
        <begin position="313"/>
        <end position="329"/>
    </location>
</feature>
<dbReference type="Pfam" id="PF04188">
    <property type="entry name" value="Mannosyl_trans2"/>
    <property type="match status" value="1"/>
</dbReference>
<dbReference type="KEGG" id="cwo:Cwoe_5897"/>
<feature type="transmembrane region" description="Helical" evidence="10">
    <location>
        <begin position="367"/>
        <end position="386"/>
    </location>
</feature>
<keyword evidence="3" id="KW-0337">GPI-anchor biosynthesis</keyword>
<feature type="transmembrane region" description="Helical" evidence="10">
    <location>
        <begin position="151"/>
        <end position="181"/>
    </location>
</feature>
<protein>
    <recommendedName>
        <fullName evidence="13">Glycosyltransferase RgtA/B/C/D-like domain-containing protein</fullName>
    </recommendedName>
</protein>
<dbReference type="GO" id="GO:0000009">
    <property type="term" value="F:alpha-1,6-mannosyltransferase activity"/>
    <property type="evidence" value="ECO:0007669"/>
    <property type="project" value="InterPro"/>
</dbReference>
<dbReference type="STRING" id="469383.Cwoe_5897"/>
<dbReference type="GO" id="GO:0031501">
    <property type="term" value="C:mannosyltransferase complex"/>
    <property type="evidence" value="ECO:0007669"/>
    <property type="project" value="TreeGrafter"/>
</dbReference>
<dbReference type="GO" id="GO:0004376">
    <property type="term" value="F:GPI mannosyltransferase activity"/>
    <property type="evidence" value="ECO:0007669"/>
    <property type="project" value="InterPro"/>
</dbReference>
<accession>D3F3S2</accession>
<evidence type="ECO:0000256" key="7">
    <source>
        <dbReference type="ARBA" id="ARBA00022824"/>
    </source>
</evidence>
<evidence type="ECO:0000256" key="10">
    <source>
        <dbReference type="SAM" id="Phobius"/>
    </source>
</evidence>
<dbReference type="PANTHER" id="PTHR12468">
    <property type="entry name" value="GPI MANNOSYLTRANSFERASE 2"/>
    <property type="match status" value="1"/>
</dbReference>
<dbReference type="PANTHER" id="PTHR12468:SF2">
    <property type="entry name" value="GPI MANNOSYLTRANSFERASE 2"/>
    <property type="match status" value="1"/>
</dbReference>
<dbReference type="Proteomes" id="UP000008229">
    <property type="component" value="Chromosome"/>
</dbReference>
<dbReference type="eggNOG" id="COG5542">
    <property type="taxonomic scope" value="Bacteria"/>
</dbReference>
<evidence type="ECO:0000256" key="4">
    <source>
        <dbReference type="ARBA" id="ARBA00022676"/>
    </source>
</evidence>
<evidence type="ECO:0000256" key="8">
    <source>
        <dbReference type="ARBA" id="ARBA00022989"/>
    </source>
</evidence>
<name>D3F3S2_CONWI</name>
<keyword evidence="4" id="KW-0328">Glycosyltransferase</keyword>
<feature type="transmembrane region" description="Helical" evidence="10">
    <location>
        <begin position="70"/>
        <end position="98"/>
    </location>
</feature>
<comment type="pathway">
    <text evidence="2">Glycolipid biosynthesis; glycosylphosphatidylinositol-anchor biosynthesis.</text>
</comment>
<evidence type="ECO:0000313" key="11">
    <source>
        <dbReference type="EMBL" id="ADB54297.1"/>
    </source>
</evidence>
<keyword evidence="7" id="KW-0256">Endoplasmic reticulum</keyword>
<evidence type="ECO:0000256" key="3">
    <source>
        <dbReference type="ARBA" id="ARBA00022502"/>
    </source>
</evidence>
<gene>
    <name evidence="11" type="ordered locus">Cwoe_5897</name>
</gene>
<keyword evidence="6 10" id="KW-0812">Transmembrane</keyword>
<keyword evidence="8 10" id="KW-1133">Transmembrane helix</keyword>
<evidence type="ECO:0008006" key="13">
    <source>
        <dbReference type="Google" id="ProtNLM"/>
    </source>
</evidence>
<dbReference type="HOGENOM" id="CLU_036370_3_1_11"/>
<comment type="subcellular location">
    <subcellularLocation>
        <location evidence="1">Endoplasmic reticulum membrane</location>
        <topology evidence="1">Multi-pass membrane protein</topology>
    </subcellularLocation>
</comment>
<evidence type="ECO:0000313" key="12">
    <source>
        <dbReference type="Proteomes" id="UP000008229"/>
    </source>
</evidence>
<feature type="transmembrane region" description="Helical" evidence="10">
    <location>
        <begin position="206"/>
        <end position="227"/>
    </location>
</feature>
<keyword evidence="9 10" id="KW-0472">Membrane</keyword>
<dbReference type="InterPro" id="IPR007315">
    <property type="entry name" value="PIG-V/Gpi18"/>
</dbReference>
<organism evidence="11 12">
    <name type="scientific">Conexibacter woesei (strain DSM 14684 / CCUG 47730 / CIP 108061 / JCM 11494 / NBRC 100937 / ID131577)</name>
    <dbReference type="NCBI Taxonomy" id="469383"/>
    <lineage>
        <taxon>Bacteria</taxon>
        <taxon>Bacillati</taxon>
        <taxon>Actinomycetota</taxon>
        <taxon>Thermoleophilia</taxon>
        <taxon>Solirubrobacterales</taxon>
        <taxon>Conexibacteraceae</taxon>
        <taxon>Conexibacter</taxon>
    </lineage>
</organism>